<keyword evidence="3" id="KW-1185">Reference proteome</keyword>
<dbReference type="eggNOG" id="ENOG502S9ZJ">
    <property type="taxonomic scope" value="Eukaryota"/>
</dbReference>
<evidence type="ECO:0000313" key="3">
    <source>
        <dbReference type="Proteomes" id="UP000018721"/>
    </source>
</evidence>
<dbReference type="Proteomes" id="UP000018721">
    <property type="component" value="Unassembled WGS sequence"/>
</dbReference>
<dbReference type="OrthoDB" id="168252at2759"/>
<feature type="region of interest" description="Disordered" evidence="1">
    <location>
        <begin position="146"/>
        <end position="231"/>
    </location>
</feature>
<evidence type="ECO:0000256" key="1">
    <source>
        <dbReference type="SAM" id="MobiDB-lite"/>
    </source>
</evidence>
<feature type="compositionally biased region" description="Low complexity" evidence="1">
    <location>
        <begin position="196"/>
        <end position="210"/>
    </location>
</feature>
<dbReference type="EMBL" id="ANIZ01001456">
    <property type="protein sequence ID" value="ETI47137.1"/>
    <property type="molecule type" value="Genomic_DNA"/>
</dbReference>
<dbReference type="AlphaFoldDB" id="V9F9S2"/>
<evidence type="ECO:0000313" key="2">
    <source>
        <dbReference type="EMBL" id="ETI47137.1"/>
    </source>
</evidence>
<accession>V9F9S2</accession>
<reference evidence="2 3" key="1">
    <citation type="submission" date="2013-11" db="EMBL/GenBank/DDBJ databases">
        <title>The Genome Sequence of Phytophthora parasitica P1569.</title>
        <authorList>
            <consortium name="The Broad Institute Genomics Platform"/>
            <person name="Russ C."/>
            <person name="Tyler B."/>
            <person name="Panabieres F."/>
            <person name="Shan W."/>
            <person name="Tripathy S."/>
            <person name="Grunwald N."/>
            <person name="Machado M."/>
            <person name="Johnson C.S."/>
            <person name="Arredondo F."/>
            <person name="Hong C."/>
            <person name="Coffey M."/>
            <person name="Young S.K."/>
            <person name="Zeng Q."/>
            <person name="Gargeya S."/>
            <person name="Fitzgerald M."/>
            <person name="Abouelleil A."/>
            <person name="Alvarado L."/>
            <person name="Chapman S.B."/>
            <person name="Gainer-Dewar J."/>
            <person name="Goldberg J."/>
            <person name="Griggs A."/>
            <person name="Gujja S."/>
            <person name="Hansen M."/>
            <person name="Howarth C."/>
            <person name="Imamovic A."/>
            <person name="Ireland A."/>
            <person name="Larimer J."/>
            <person name="McCowan C."/>
            <person name="Murphy C."/>
            <person name="Pearson M."/>
            <person name="Poon T.W."/>
            <person name="Priest M."/>
            <person name="Roberts A."/>
            <person name="Saif S."/>
            <person name="Shea T."/>
            <person name="Sykes S."/>
            <person name="Wortman J."/>
            <person name="Nusbaum C."/>
            <person name="Birren B."/>
        </authorList>
    </citation>
    <scope>NUCLEOTIDE SEQUENCE [LARGE SCALE GENOMIC DNA]</scope>
    <source>
        <strain evidence="2 3">P1569</strain>
    </source>
</reference>
<gene>
    <name evidence="2" type="ORF">F443_08581</name>
</gene>
<sequence>MSDPFDFLNPIASTKTPAEKVLSQPHHAPVGVPPAPMAPMNVGMGMGMGMPAPQGNMGMGMNMNMNMNMGAPPAFNGGGVPMNMGGMLPHGGMMPGQFPGAPGMGLGMNQPVNPFGQPPAQQGPMYDNIKKLLEKKPAVDDASMDFLENLGGGAKSSSNPSMEPVRSPEPVAPVNPFGAPQAPAELDFSILGGGAPPSSAPVQPASPASGTKSSALASRLAHGKRPTQEAARKNLGFNAGAFSGSGHAKISLKTVAGGTTSSTSNGEPTLDDFVAGNAPLAPVDDIFAATPTNPPANPAASSSNDIFW</sequence>
<name>V9F9S2_PHYNI</name>
<proteinExistence type="predicted"/>
<comment type="caution">
    <text evidence="2">The sequence shown here is derived from an EMBL/GenBank/DDBJ whole genome shotgun (WGS) entry which is preliminary data.</text>
</comment>
<protein>
    <submittedName>
        <fullName evidence="2">Uncharacterized protein</fullName>
    </submittedName>
</protein>
<organism evidence="2 3">
    <name type="scientific">Phytophthora nicotianae P1569</name>
    <dbReference type="NCBI Taxonomy" id="1317065"/>
    <lineage>
        <taxon>Eukaryota</taxon>
        <taxon>Sar</taxon>
        <taxon>Stramenopiles</taxon>
        <taxon>Oomycota</taxon>
        <taxon>Peronosporomycetes</taxon>
        <taxon>Peronosporales</taxon>
        <taxon>Peronosporaceae</taxon>
        <taxon>Phytophthora</taxon>
    </lineage>
</organism>
<dbReference type="HOGENOM" id="CLU_788671_0_0_1"/>